<dbReference type="InterPro" id="IPR023562">
    <property type="entry name" value="ClpP/TepA"/>
</dbReference>
<dbReference type="GO" id="GO:0009368">
    <property type="term" value="C:endopeptidase Clp complex"/>
    <property type="evidence" value="ECO:0007669"/>
    <property type="project" value="TreeGrafter"/>
</dbReference>
<dbReference type="InterPro" id="IPR029045">
    <property type="entry name" value="ClpP/crotonase-like_dom_sf"/>
</dbReference>
<evidence type="ECO:0000313" key="8">
    <source>
        <dbReference type="Proteomes" id="UP000315454"/>
    </source>
</evidence>
<dbReference type="GO" id="GO:0004176">
    <property type="term" value="F:ATP-dependent peptidase activity"/>
    <property type="evidence" value="ECO:0007669"/>
    <property type="project" value="TreeGrafter"/>
</dbReference>
<name>A0A524RVZ4_9CHRO</name>
<dbReference type="PANTHER" id="PTHR10381">
    <property type="entry name" value="ATP-DEPENDENT CLP PROTEASE PROTEOLYTIC SUBUNIT"/>
    <property type="match status" value="1"/>
</dbReference>
<dbReference type="Gene3D" id="3.30.2400.10">
    <property type="entry name" value="Major capsid protein gp5"/>
    <property type="match status" value="1"/>
</dbReference>
<evidence type="ECO:0000256" key="3">
    <source>
        <dbReference type="ARBA" id="ARBA00022801"/>
    </source>
</evidence>
<keyword evidence="2" id="KW-0645">Protease</keyword>
<organism evidence="7 8">
    <name type="scientific">Aphanocapsa feldmannii 277cI</name>
    <dbReference type="NCBI Taxonomy" id="2507554"/>
    <lineage>
        <taxon>Bacteria</taxon>
        <taxon>Bacillati</taxon>
        <taxon>Cyanobacteriota</taxon>
        <taxon>Cyanophyceae</taxon>
        <taxon>Oscillatoriophycideae</taxon>
        <taxon>Chroococcales</taxon>
        <taxon>Microcystaceae</taxon>
        <taxon>Aphanocapsa</taxon>
    </lineage>
</organism>
<feature type="region of interest" description="Disordered" evidence="5">
    <location>
        <begin position="249"/>
        <end position="314"/>
    </location>
</feature>
<evidence type="ECO:0000256" key="2">
    <source>
        <dbReference type="ARBA" id="ARBA00022670"/>
    </source>
</evidence>
<feature type="region of interest" description="Disordered" evidence="5">
    <location>
        <begin position="219"/>
        <end position="238"/>
    </location>
</feature>
<dbReference type="InterPro" id="IPR054612">
    <property type="entry name" value="Phage_capsid-like_C"/>
</dbReference>
<dbReference type="GO" id="GO:0051117">
    <property type="term" value="F:ATPase binding"/>
    <property type="evidence" value="ECO:0007669"/>
    <property type="project" value="TreeGrafter"/>
</dbReference>
<comment type="subcellular location">
    <subcellularLocation>
        <location evidence="1">Virion</location>
    </subcellularLocation>
</comment>
<evidence type="ECO:0000256" key="1">
    <source>
        <dbReference type="ARBA" id="ARBA00004328"/>
    </source>
</evidence>
<comment type="caution">
    <text evidence="7">The sequence shown here is derived from an EMBL/GenBank/DDBJ whole genome shotgun (WGS) entry which is preliminary data.</text>
</comment>
<gene>
    <name evidence="7" type="ORF">ERJ68_00140</name>
</gene>
<dbReference type="PANTHER" id="PTHR10381:SF70">
    <property type="entry name" value="ATP-DEPENDENT CLP PROTEASE PROTEOLYTIC SUBUNIT"/>
    <property type="match status" value="1"/>
</dbReference>
<proteinExistence type="predicted"/>
<dbReference type="CDD" id="cd07016">
    <property type="entry name" value="S14_ClpP_1"/>
    <property type="match status" value="1"/>
</dbReference>
<dbReference type="InterPro" id="IPR024455">
    <property type="entry name" value="Phage_capsid"/>
</dbReference>
<dbReference type="SUPFAM" id="SSF56563">
    <property type="entry name" value="Major capsid protein gp5"/>
    <property type="match status" value="1"/>
</dbReference>
<protein>
    <submittedName>
        <fullName evidence="7">Phage major capsid protein</fullName>
    </submittedName>
</protein>
<dbReference type="GO" id="GO:0006515">
    <property type="term" value="P:protein quality control for misfolded or incompletely synthesized proteins"/>
    <property type="evidence" value="ECO:0007669"/>
    <property type="project" value="TreeGrafter"/>
</dbReference>
<feature type="compositionally biased region" description="Low complexity" evidence="5">
    <location>
        <begin position="273"/>
        <end position="289"/>
    </location>
</feature>
<keyword evidence="4" id="KW-0720">Serine protease</keyword>
<dbReference type="Gene3D" id="3.90.226.10">
    <property type="entry name" value="2-enoyl-CoA Hydratase, Chain A, domain 1"/>
    <property type="match status" value="1"/>
</dbReference>
<feature type="compositionally biased region" description="Polar residues" evidence="5">
    <location>
        <begin position="253"/>
        <end position="269"/>
    </location>
</feature>
<evidence type="ECO:0000313" key="7">
    <source>
        <dbReference type="EMBL" id="TGH28162.1"/>
    </source>
</evidence>
<dbReference type="SUPFAM" id="SSF52096">
    <property type="entry name" value="ClpP/crotonase"/>
    <property type="match status" value="1"/>
</dbReference>
<keyword evidence="3" id="KW-0378">Hydrolase</keyword>
<dbReference type="NCBIfam" id="NF045542">
    <property type="entry name" value="Clp_rel_HeadMat"/>
    <property type="match status" value="1"/>
</dbReference>
<feature type="compositionally biased region" description="Polar residues" evidence="5">
    <location>
        <begin position="299"/>
        <end position="310"/>
    </location>
</feature>
<dbReference type="Pfam" id="PF00574">
    <property type="entry name" value="CLP_protease"/>
    <property type="match status" value="1"/>
</dbReference>
<reference evidence="7 8" key="1">
    <citation type="journal article" date="2019" name="mSystems">
        <title>Life at home and on the roam: Genomic adaptions reflect the dual lifestyle of an intracellular, facultative symbiont.</title>
        <authorList>
            <person name="Burgsdorf I."/>
        </authorList>
    </citation>
    <scope>NUCLEOTIDE SEQUENCE [LARGE SCALE GENOMIC DNA]</scope>
    <source>
        <strain evidence="7">277cI</strain>
    </source>
</reference>
<dbReference type="Pfam" id="PF05065">
    <property type="entry name" value="Phage_capsid"/>
    <property type="match status" value="1"/>
</dbReference>
<dbReference type="NCBIfam" id="TIGR01554">
    <property type="entry name" value="major_cap_HK97"/>
    <property type="match status" value="1"/>
</dbReference>
<evidence type="ECO:0000259" key="6">
    <source>
        <dbReference type="Pfam" id="PF05065"/>
    </source>
</evidence>
<feature type="domain" description="Phage capsid-like C-terminal" evidence="6">
    <location>
        <begin position="460"/>
        <end position="735"/>
    </location>
</feature>
<evidence type="ECO:0000256" key="4">
    <source>
        <dbReference type="ARBA" id="ARBA00022825"/>
    </source>
</evidence>
<accession>A0A524RVZ4</accession>
<dbReference type="Proteomes" id="UP000315454">
    <property type="component" value="Unassembled WGS sequence"/>
</dbReference>
<dbReference type="EMBL" id="SRMN01000001">
    <property type="protein sequence ID" value="TGH28162.1"/>
    <property type="molecule type" value="Genomic_DNA"/>
</dbReference>
<evidence type="ECO:0000256" key="5">
    <source>
        <dbReference type="SAM" id="MobiDB-lite"/>
    </source>
</evidence>
<dbReference type="AlphaFoldDB" id="A0A524RVZ4"/>
<dbReference type="GO" id="GO:0004252">
    <property type="term" value="F:serine-type endopeptidase activity"/>
    <property type="evidence" value="ECO:0007669"/>
    <property type="project" value="TreeGrafter"/>
</dbReference>
<sequence>MSIQLTLTEDKRSGTLDLFGEVGLSWWEDESLTATDVNRALIRAQGVPLHVRVFSYGGDAFEGHAIYQLLQGYAGTVTTEVMAIAASAASLIFMAGSTRIVPENAALMIHPTSSYTRGDSRAHREKADLLDQINDSYILVYAQVSGRSTEELAPYMKQDTWLYGQDALELGFATHLGTQAGGEATASIAPGLTGAMRARMPEPVQELLAKVVLRQPPSAAAIPTSETERGSKGKVPGAAAISPVPVLADAADSQAQPTDSQTRQNSGAEQRSAPAGDPAVAAQQGQQQQSFDPDPVHTLPSTSEPSSVMSETPVMQPATNEELHSLCVAAGMQNTTEIDTLVETMTGCGFTTKAAALHLRDHVTSKNSRIVTRGAINSLGNTDEIGLTTEEIQSFRLVKLLAHLAEPDNRSVRDQAGFELDACRAAAERTKDRAVHGTRLPAEVVRAALEGQNTQTSRDGGVMIPTTTLMESLIELLFKKTAILNTNLTVLTDQVGDIEIPKEISGMRHYWVNEGQAPDLSAIAGSMIRFSPKTIGGKGIISRRMLKHSSIDSEKWVRNHLVKALRNGIDEDLMYANGTQNRPAGLFGIDGVHVHTLSGGVSKMINNEEHNFGTYADMVEMESKLGDSEIDTIDACFLMNTRARGALKLTYETENSDSRDRVYRNGMVNEYPVKLSNKLRNNDIAFGDFSHGVLVLYTGLDITVNASKYSDSGSIEVTALQDLDFNVTRPEAFCYAS</sequence>